<proteinExistence type="predicted"/>
<keyword evidence="3" id="KW-1185">Reference proteome</keyword>
<dbReference type="PANTHER" id="PTHR37066">
    <property type="entry name" value="HELICASE-ASSOCIATED"/>
    <property type="match status" value="1"/>
</dbReference>
<dbReference type="EMBL" id="CAKLBC010001397">
    <property type="protein sequence ID" value="CAH0491860.1"/>
    <property type="molecule type" value="Genomic_DNA"/>
</dbReference>
<reference evidence="2 3" key="1">
    <citation type="submission" date="2021-11" db="EMBL/GenBank/DDBJ databases">
        <authorList>
            <person name="Islam A."/>
            <person name="Islam S."/>
            <person name="Flora M.S."/>
            <person name="Rahman M."/>
            <person name="Ziaur R.M."/>
            <person name="Epstein J.H."/>
            <person name="Hassan M."/>
            <person name="Klassen M."/>
            <person name="Woodard K."/>
            <person name="Webb A."/>
            <person name="Webby R.J."/>
            <person name="El Zowalaty M.E."/>
        </authorList>
    </citation>
    <scope>NUCLEOTIDE SEQUENCE [LARGE SCALE GENOMIC DNA]</scope>
    <source>
        <strain evidence="2">Pf1</strain>
    </source>
</reference>
<dbReference type="InterPro" id="IPR005114">
    <property type="entry name" value="Helicase_assoc"/>
</dbReference>
<name>A0ABN8CCQ2_9STRA</name>
<comment type="caution">
    <text evidence="2">The sequence shown here is derived from an EMBL/GenBank/DDBJ whole genome shotgun (WGS) entry which is preliminary data.</text>
</comment>
<organism evidence="2 3">
    <name type="scientific">Peronospora farinosa</name>
    <dbReference type="NCBI Taxonomy" id="134698"/>
    <lineage>
        <taxon>Eukaryota</taxon>
        <taxon>Sar</taxon>
        <taxon>Stramenopiles</taxon>
        <taxon>Oomycota</taxon>
        <taxon>Peronosporomycetes</taxon>
        <taxon>Peronosporales</taxon>
        <taxon>Peronosporaceae</taxon>
        <taxon>Peronospora</taxon>
    </lineage>
</organism>
<dbReference type="PANTHER" id="PTHR37066:SF1">
    <property type="entry name" value="LNS2_PITP DOMAIN-CONTAINING PROTEIN"/>
    <property type="match status" value="1"/>
</dbReference>
<dbReference type="Pfam" id="PF03457">
    <property type="entry name" value="HA"/>
    <property type="match status" value="1"/>
</dbReference>
<sequence>MLVSSRRFLSSRRNFERFALLASALEAYYKQNDHFLVPSSFQVPHIESLNPSDLSWPEQTHGLNLGREIRHFVVISSIKNPSELQKIRDQLDAIGFPPIRDWKRFQWEQMSLAALIKYKEIEGDLLVPRKFVVPKEDEQWPRPTWGLKLGSHVNYIRQKRDRLIKYQIQNLDDIGFVWVVAHYNWDMVFMPALRRYREIYGHCDIPQNFVVSEDVKGGLEKWPKELRGYRLGATVNRIRAISAYAEYVERDKIELEELGFYLNSHDHKWTETILPALKTYHGLYGACNIDTLFSVPKEKPWPLSAWGIRLGFIAQNIRNRGDFFLQVAQDYDKLKEIGFVWNTAASKWETVVMPALKTYVLEYGNTRIPAHFVVPCKDPWPKESHGLKLGEVATIAARQEQFTDFIAIDRMQLKALGFFWTPLGQ</sequence>
<evidence type="ECO:0000313" key="3">
    <source>
        <dbReference type="Proteomes" id="UP001157938"/>
    </source>
</evidence>
<feature type="domain" description="Helicase-associated" evidence="1">
    <location>
        <begin position="104"/>
        <end position="176"/>
    </location>
</feature>
<evidence type="ECO:0000259" key="1">
    <source>
        <dbReference type="Pfam" id="PF03457"/>
    </source>
</evidence>
<gene>
    <name evidence="2" type="ORF">PFR001_LOCUS7098</name>
</gene>
<evidence type="ECO:0000313" key="2">
    <source>
        <dbReference type="EMBL" id="CAH0491860.1"/>
    </source>
</evidence>
<protein>
    <recommendedName>
        <fullName evidence="1">Helicase-associated domain-containing protein</fullName>
    </recommendedName>
</protein>
<dbReference type="Proteomes" id="UP001157938">
    <property type="component" value="Unassembled WGS sequence"/>
</dbReference>
<accession>A0ABN8CCQ2</accession>